<protein>
    <submittedName>
        <fullName evidence="5">Membrane protein</fullName>
    </submittedName>
</protein>
<dbReference type="PANTHER" id="PTHR34597">
    <property type="entry name" value="SLR1661 PROTEIN"/>
    <property type="match status" value="1"/>
</dbReference>
<name>A0A250IQ40_9BACT</name>
<dbReference type="KEGG" id="mbd:MEBOL_006545"/>
<accession>A0A250IQ40</accession>
<evidence type="ECO:0000313" key="5">
    <source>
        <dbReference type="EMBL" id="ATB33056.1"/>
    </source>
</evidence>
<feature type="domain" description="Bacterial surface antigen (D15)" evidence="4">
    <location>
        <begin position="190"/>
        <end position="444"/>
    </location>
</feature>
<feature type="signal peptide" evidence="3">
    <location>
        <begin position="1"/>
        <end position="22"/>
    </location>
</feature>
<evidence type="ECO:0000259" key="4">
    <source>
        <dbReference type="Pfam" id="PF01103"/>
    </source>
</evidence>
<gene>
    <name evidence="5" type="ORF">MEBOL_006545</name>
</gene>
<evidence type="ECO:0000256" key="3">
    <source>
        <dbReference type="SAM" id="SignalP"/>
    </source>
</evidence>
<dbReference type="GO" id="GO:0019867">
    <property type="term" value="C:outer membrane"/>
    <property type="evidence" value="ECO:0007669"/>
    <property type="project" value="InterPro"/>
</dbReference>
<organism evidence="5 6">
    <name type="scientific">Melittangium boletus DSM 14713</name>
    <dbReference type="NCBI Taxonomy" id="1294270"/>
    <lineage>
        <taxon>Bacteria</taxon>
        <taxon>Pseudomonadati</taxon>
        <taxon>Myxococcota</taxon>
        <taxon>Myxococcia</taxon>
        <taxon>Myxococcales</taxon>
        <taxon>Cystobacterineae</taxon>
        <taxon>Archangiaceae</taxon>
        <taxon>Melittangium</taxon>
    </lineage>
</organism>
<feature type="chain" id="PRO_5012332042" evidence="3">
    <location>
        <begin position="23"/>
        <end position="451"/>
    </location>
</feature>
<proteinExistence type="predicted"/>
<evidence type="ECO:0000256" key="2">
    <source>
        <dbReference type="ARBA" id="ARBA00023136"/>
    </source>
</evidence>
<reference evidence="5 6" key="1">
    <citation type="submission" date="2017-06" db="EMBL/GenBank/DDBJ databases">
        <authorList>
            <person name="Kim H.J."/>
            <person name="Triplett B.A."/>
        </authorList>
    </citation>
    <scope>NUCLEOTIDE SEQUENCE [LARGE SCALE GENOMIC DNA]</scope>
    <source>
        <strain evidence="5 6">DSM 14713</strain>
    </source>
</reference>
<keyword evidence="6" id="KW-1185">Reference proteome</keyword>
<dbReference type="Pfam" id="PF01103">
    <property type="entry name" value="Omp85"/>
    <property type="match status" value="1"/>
</dbReference>
<dbReference type="AlphaFoldDB" id="A0A250IQ40"/>
<evidence type="ECO:0000313" key="6">
    <source>
        <dbReference type="Proteomes" id="UP000217289"/>
    </source>
</evidence>
<dbReference type="Gene3D" id="2.40.160.50">
    <property type="entry name" value="membrane protein fhac: a member of the omp85/tpsb transporter family"/>
    <property type="match status" value="1"/>
</dbReference>
<dbReference type="RefSeq" id="WP_095981157.1">
    <property type="nucleotide sequence ID" value="NZ_CP022163.1"/>
</dbReference>
<dbReference type="EMBL" id="CP022163">
    <property type="protein sequence ID" value="ATB33056.1"/>
    <property type="molecule type" value="Genomic_DNA"/>
</dbReference>
<sequence length="451" mass="49336">MSPIRTTWAAVMWGVLATSAGAQTPPPPEPVPPREVEAPPIAEASLVRTGWSVQGLPLLNYNSDEGLGYGARLMLVDRGDGTDRPYRMAIVAQFFQTTRGVATHRLFLDAPRVFSSSWRLGVSVGLLNDRFSPYFGLGEQAEYTPAFAACEDRAALKSEPDVCPGNPDFRGLRYYTFDQRTLPSIMVNGRRPLSGPWQLVLGYRFRLTTVRTRYGADDLGQARQSRLEEDVRAGRLVGLGDNPSGPTLVRTGELNAGLILDLRDNEPAPVRGMFHELALRGASPGTGSAFTYGGASLNLRFYYPLFTERLVAALRLFGDVVAGDVPFPLLSTFTGIEWREGFGGIGGVYSARGILKNRLQGQAKLLGNGELRWKFLAVEPGGQRLDFTLIAFLDGGKAWEDPRFQNGSPALYGGGGGLRIAWDENFIVRADYGVSPRDGTTGFYLDFNHLF</sequence>
<dbReference type="InterPro" id="IPR000184">
    <property type="entry name" value="Bac_surfAg_D15"/>
</dbReference>
<dbReference type="GO" id="GO:0008320">
    <property type="term" value="F:protein transmembrane transporter activity"/>
    <property type="evidence" value="ECO:0007669"/>
    <property type="project" value="TreeGrafter"/>
</dbReference>
<keyword evidence="3" id="KW-0732">Signal</keyword>
<keyword evidence="2" id="KW-0472">Membrane</keyword>
<dbReference type="NCBIfam" id="NF047779">
    <property type="entry name" value="Omp85_fam"/>
    <property type="match status" value="1"/>
</dbReference>
<dbReference type="OrthoDB" id="333971at2"/>
<dbReference type="PANTHER" id="PTHR34597:SF3">
    <property type="entry name" value="OUTER MEMBRANE TRANSPORTER CDIB"/>
    <property type="match status" value="1"/>
</dbReference>
<dbReference type="Proteomes" id="UP000217289">
    <property type="component" value="Chromosome"/>
</dbReference>
<dbReference type="GO" id="GO:0098046">
    <property type="term" value="C:type V protein secretion system complex"/>
    <property type="evidence" value="ECO:0007669"/>
    <property type="project" value="TreeGrafter"/>
</dbReference>
<evidence type="ECO:0000256" key="1">
    <source>
        <dbReference type="ARBA" id="ARBA00004370"/>
    </source>
</evidence>
<dbReference type="GO" id="GO:0046819">
    <property type="term" value="P:protein secretion by the type V secretion system"/>
    <property type="evidence" value="ECO:0007669"/>
    <property type="project" value="TreeGrafter"/>
</dbReference>
<dbReference type="InterPro" id="IPR051544">
    <property type="entry name" value="TPS_OM_transporter"/>
</dbReference>
<comment type="subcellular location">
    <subcellularLocation>
        <location evidence="1">Membrane</location>
    </subcellularLocation>
</comment>